<evidence type="ECO:0000313" key="2">
    <source>
        <dbReference type="RefSeq" id="XP_022159145.1"/>
    </source>
</evidence>
<reference evidence="2" key="1">
    <citation type="submission" date="2025-08" db="UniProtKB">
        <authorList>
            <consortium name="RefSeq"/>
        </authorList>
    </citation>
    <scope>IDENTIFICATION</scope>
    <source>
        <strain evidence="2">OHB3-1</strain>
    </source>
</reference>
<gene>
    <name evidence="2" type="primary">LOC111025571</name>
</gene>
<organism evidence="1 2">
    <name type="scientific">Momordica charantia</name>
    <name type="common">Bitter gourd</name>
    <name type="synonym">Balsam pear</name>
    <dbReference type="NCBI Taxonomy" id="3673"/>
    <lineage>
        <taxon>Eukaryota</taxon>
        <taxon>Viridiplantae</taxon>
        <taxon>Streptophyta</taxon>
        <taxon>Embryophyta</taxon>
        <taxon>Tracheophyta</taxon>
        <taxon>Spermatophyta</taxon>
        <taxon>Magnoliopsida</taxon>
        <taxon>eudicotyledons</taxon>
        <taxon>Gunneridae</taxon>
        <taxon>Pentapetalae</taxon>
        <taxon>rosids</taxon>
        <taxon>fabids</taxon>
        <taxon>Cucurbitales</taxon>
        <taxon>Cucurbitaceae</taxon>
        <taxon>Momordiceae</taxon>
        <taxon>Momordica</taxon>
    </lineage>
</organism>
<protein>
    <submittedName>
        <fullName evidence="2">Phenylalanine--tRNA ligase, chloroplastic/mitochondrial-like</fullName>
    </submittedName>
</protein>
<evidence type="ECO:0000313" key="1">
    <source>
        <dbReference type="Proteomes" id="UP000504603"/>
    </source>
</evidence>
<dbReference type="RefSeq" id="XP_022159145.1">
    <property type="nucleotide sequence ID" value="XM_022303453.1"/>
</dbReference>
<sequence>MASALPLTRSILFTNASNHLRSNCLRSFTFSASFSSSSPLSSDTVYRKKWRQPVSSLLELGGVVIAKDDIVRDDPTINVPDNIFKTWHATPQKR</sequence>
<proteinExistence type="predicted"/>
<dbReference type="KEGG" id="mcha:111025571"/>
<dbReference type="Proteomes" id="UP000504603">
    <property type="component" value="Unplaced"/>
</dbReference>
<keyword evidence="1" id="KW-1185">Reference proteome</keyword>
<dbReference type="GeneID" id="111025571"/>
<accession>A0A6J1DXU6</accession>
<dbReference type="AlphaFoldDB" id="A0A6J1DXU6"/>
<name>A0A6J1DXU6_MOMCH</name>
<dbReference type="OrthoDB" id="1705365at2759"/>